<evidence type="ECO:0000313" key="2">
    <source>
        <dbReference type="Proteomes" id="UP000011135"/>
    </source>
</evidence>
<dbReference type="OrthoDB" id="893408at2"/>
<protein>
    <submittedName>
        <fullName evidence="1">Uncharacterized protein</fullName>
    </submittedName>
</protein>
<sequence length="149" mass="17375">MIVVDLIRNASDEIYAKLSYEPQKNYLLMKWVGPCAEPEVKDASLRMLEWQKTEGSRRKCRFHVHDTKEIEGAWAGLVDWITNYFFPMNYEYGLRYNISIISPDLFSKLSSLELKKRSTNKVTTILCETLSQAEQWLTQRSKEDDTLGA</sequence>
<keyword evidence="2" id="KW-1185">Reference proteome</keyword>
<evidence type="ECO:0000313" key="1">
    <source>
        <dbReference type="EMBL" id="ELR72476.1"/>
    </source>
</evidence>
<dbReference type="AlphaFoldDB" id="L8JTY8"/>
<organism evidence="1 2">
    <name type="scientific">Fulvivirga imtechensis AK7</name>
    <dbReference type="NCBI Taxonomy" id="1237149"/>
    <lineage>
        <taxon>Bacteria</taxon>
        <taxon>Pseudomonadati</taxon>
        <taxon>Bacteroidota</taxon>
        <taxon>Cytophagia</taxon>
        <taxon>Cytophagales</taxon>
        <taxon>Fulvivirgaceae</taxon>
        <taxon>Fulvivirga</taxon>
    </lineage>
</organism>
<name>L8JTY8_9BACT</name>
<proteinExistence type="predicted"/>
<accession>L8JTY8</accession>
<dbReference type="EMBL" id="AMZN01000021">
    <property type="protein sequence ID" value="ELR72476.1"/>
    <property type="molecule type" value="Genomic_DNA"/>
</dbReference>
<gene>
    <name evidence="1" type="ORF">C900_01471</name>
</gene>
<reference evidence="1 2" key="1">
    <citation type="submission" date="2012-12" db="EMBL/GenBank/DDBJ databases">
        <title>Genome assembly of Fulvivirga imtechensis AK7.</title>
        <authorList>
            <person name="Nupur N."/>
            <person name="Khatri I."/>
            <person name="Kumar R."/>
            <person name="Subramanian S."/>
            <person name="Pinnaka A."/>
        </authorList>
    </citation>
    <scope>NUCLEOTIDE SEQUENCE [LARGE SCALE GENOMIC DNA]</scope>
    <source>
        <strain evidence="1 2">AK7</strain>
    </source>
</reference>
<dbReference type="RefSeq" id="WP_009578914.1">
    <property type="nucleotide sequence ID" value="NZ_AMZN01000021.1"/>
</dbReference>
<dbReference type="Proteomes" id="UP000011135">
    <property type="component" value="Unassembled WGS sequence"/>
</dbReference>
<dbReference type="STRING" id="1237149.C900_01471"/>
<comment type="caution">
    <text evidence="1">The sequence shown here is derived from an EMBL/GenBank/DDBJ whole genome shotgun (WGS) entry which is preliminary data.</text>
</comment>